<keyword evidence="1" id="KW-0812">Transmembrane</keyword>
<feature type="transmembrane region" description="Helical" evidence="1">
    <location>
        <begin position="47"/>
        <end position="65"/>
    </location>
</feature>
<gene>
    <name evidence="2" type="ORF">PZ638_09660</name>
</gene>
<accession>A0ABY9ZES4</accession>
<keyword evidence="1" id="KW-0472">Membrane</keyword>
<dbReference type="GeneID" id="92274726"/>
<dbReference type="RefSeq" id="WP_275612140.1">
    <property type="nucleotide sequence ID" value="NZ_CP135052.1"/>
</dbReference>
<name>A0ABY9ZES4_9GAMM</name>
<sequence>MSYKKEDFFCSAMKTAFLIILCLVIFFLGISFIYYSKMDYSNKVSSGFGFLSALGIFATIVVYSLEKNEAEKKQMVIDRFIKRNLVTSLSEVLIAIEDIEKFTNSDFASKYASISCTVKRNKYLTLNAFGKHNEFINSKTIATNSTDEMMRESMKNRFMTSMDLMIIVEDVNFTIIELKNIIDRTIISSMKNYNLKDTQKVEILNRFVNGDLILIKQKIYKIYEKIEDMT</sequence>
<dbReference type="EMBL" id="CP135052">
    <property type="protein sequence ID" value="WNK26106.1"/>
    <property type="molecule type" value="Genomic_DNA"/>
</dbReference>
<keyword evidence="1" id="KW-1133">Transmembrane helix</keyword>
<keyword evidence="3" id="KW-1185">Reference proteome</keyword>
<evidence type="ECO:0000313" key="3">
    <source>
        <dbReference type="Proteomes" id="UP001163184"/>
    </source>
</evidence>
<dbReference type="Proteomes" id="UP001163184">
    <property type="component" value="Chromosome"/>
</dbReference>
<evidence type="ECO:0000256" key="1">
    <source>
        <dbReference type="SAM" id="Phobius"/>
    </source>
</evidence>
<feature type="transmembrane region" description="Helical" evidence="1">
    <location>
        <begin position="12"/>
        <end position="35"/>
    </location>
</feature>
<proteinExistence type="predicted"/>
<protein>
    <submittedName>
        <fullName evidence="2">Uncharacterized protein</fullName>
    </submittedName>
</protein>
<reference evidence="2" key="1">
    <citation type="journal article" date="2023" name="Microbiol. Spectr.">
        <title>Whole-genome sequencing provides insights into a novel species: Providencia hangzhouensis associated with urinary tract infections.</title>
        <authorList>
            <person name="Dong X."/>
            <person name="Yu Y."/>
            <person name="Liu J."/>
            <person name="Cao D."/>
            <person name="Xiang Y."/>
            <person name="Bi K."/>
            <person name="Yuan X."/>
            <person name="Li S."/>
            <person name="Wu T."/>
            <person name="Zhang Y."/>
        </authorList>
    </citation>
    <scope>NUCLEOTIDE SEQUENCE</scope>
    <source>
        <strain evidence="2">PR-310</strain>
    </source>
</reference>
<organism evidence="2 3">
    <name type="scientific">Providencia hangzhouensis</name>
    <dbReference type="NCBI Taxonomy" id="3031799"/>
    <lineage>
        <taxon>Bacteria</taxon>
        <taxon>Pseudomonadati</taxon>
        <taxon>Pseudomonadota</taxon>
        <taxon>Gammaproteobacteria</taxon>
        <taxon>Enterobacterales</taxon>
        <taxon>Morganellaceae</taxon>
        <taxon>Providencia</taxon>
    </lineage>
</organism>
<evidence type="ECO:0000313" key="2">
    <source>
        <dbReference type="EMBL" id="WNK26106.1"/>
    </source>
</evidence>